<dbReference type="PANTHER" id="PTHR24094:SF15">
    <property type="entry name" value="AMP-DEPENDENT SYNTHETASE_LIGASE DOMAIN-CONTAINING PROTEIN-RELATED"/>
    <property type="match status" value="1"/>
</dbReference>
<dbReference type="OrthoDB" id="3162605at2759"/>
<reference evidence="2" key="1">
    <citation type="journal article" date="2020" name="BMC Genomics">
        <title>Correction to: Identification and distribution of gene clusters required for synthesis of sphingolipid metabolism inhibitors in diverse species of the filamentous fungus Fusarium.</title>
        <authorList>
            <person name="Kim H.S."/>
            <person name="Lohmar J.M."/>
            <person name="Busman M."/>
            <person name="Brown D.W."/>
            <person name="Naumann T.A."/>
            <person name="Divon H.H."/>
            <person name="Lysoe E."/>
            <person name="Uhlig S."/>
            <person name="Proctor R.H."/>
        </authorList>
    </citation>
    <scope>NUCLEOTIDE SEQUENCE</scope>
    <source>
        <strain evidence="2">NRRL 45417</strain>
    </source>
</reference>
<evidence type="ECO:0008006" key="4">
    <source>
        <dbReference type="Google" id="ProtNLM"/>
    </source>
</evidence>
<keyword evidence="1" id="KW-0732">Signal</keyword>
<evidence type="ECO:0000313" key="3">
    <source>
        <dbReference type="Proteomes" id="UP000604273"/>
    </source>
</evidence>
<feature type="chain" id="PRO_5034423960" description="DUF1524 domain-containing protein" evidence="1">
    <location>
        <begin position="17"/>
        <end position="206"/>
    </location>
</feature>
<sequence>MKFSIALLVPVAGVLAAPTPPGIPSESTARSLLSGLTVAASTNTGTYDRDLFPHWETYEGACNTREYVLKRDGTNVVTNSACASTSGTWKSPYDGATWTQASDIDIDHMVPLKNAWILTYLSLELLRGLPPSALSSPMMLHGPSCGQAITDNVNQAKSDKSPDSWKPPLTSFYCTYAKSWVQVKSYWQLTITSAEKTALGSMLDYC</sequence>
<feature type="signal peptide" evidence="1">
    <location>
        <begin position="1"/>
        <end position="16"/>
    </location>
</feature>
<keyword evidence="3" id="KW-1185">Reference proteome</keyword>
<dbReference type="Proteomes" id="UP000604273">
    <property type="component" value="Unassembled WGS sequence"/>
</dbReference>
<comment type="caution">
    <text evidence="2">The sequence shown here is derived from an EMBL/GenBank/DDBJ whole genome shotgun (WGS) entry which is preliminary data.</text>
</comment>
<accession>A0A8H4TAI9</accession>
<proteinExistence type="predicted"/>
<reference evidence="2" key="2">
    <citation type="submission" date="2020-05" db="EMBL/GenBank/DDBJ databases">
        <authorList>
            <person name="Kim H.-S."/>
            <person name="Proctor R.H."/>
            <person name="Brown D.W."/>
        </authorList>
    </citation>
    <scope>NUCLEOTIDE SEQUENCE</scope>
    <source>
        <strain evidence="2">NRRL 45417</strain>
    </source>
</reference>
<organism evidence="2 3">
    <name type="scientific">Fusarium gaditjirri</name>
    <dbReference type="NCBI Taxonomy" id="282569"/>
    <lineage>
        <taxon>Eukaryota</taxon>
        <taxon>Fungi</taxon>
        <taxon>Dikarya</taxon>
        <taxon>Ascomycota</taxon>
        <taxon>Pezizomycotina</taxon>
        <taxon>Sordariomycetes</taxon>
        <taxon>Hypocreomycetidae</taxon>
        <taxon>Hypocreales</taxon>
        <taxon>Nectriaceae</taxon>
        <taxon>Fusarium</taxon>
        <taxon>Fusarium nisikadoi species complex</taxon>
    </lineage>
</organism>
<dbReference type="AlphaFoldDB" id="A0A8H4TAI9"/>
<name>A0A8H4TAI9_9HYPO</name>
<dbReference type="EMBL" id="JABFAI010000121">
    <property type="protein sequence ID" value="KAF4954284.1"/>
    <property type="molecule type" value="Genomic_DNA"/>
</dbReference>
<evidence type="ECO:0000313" key="2">
    <source>
        <dbReference type="EMBL" id="KAF4954284.1"/>
    </source>
</evidence>
<evidence type="ECO:0000256" key="1">
    <source>
        <dbReference type="SAM" id="SignalP"/>
    </source>
</evidence>
<gene>
    <name evidence="2" type="ORF">FGADI_5372</name>
</gene>
<protein>
    <recommendedName>
        <fullName evidence="4">DUF1524 domain-containing protein</fullName>
    </recommendedName>
</protein>
<dbReference type="PANTHER" id="PTHR24094">
    <property type="entry name" value="SECRETED PROTEIN"/>
    <property type="match status" value="1"/>
</dbReference>